<evidence type="ECO:0000313" key="2">
    <source>
        <dbReference type="Proteomes" id="UP000217289"/>
    </source>
</evidence>
<organism evidence="1 2">
    <name type="scientific">Melittangium boletus DSM 14713</name>
    <dbReference type="NCBI Taxonomy" id="1294270"/>
    <lineage>
        <taxon>Bacteria</taxon>
        <taxon>Pseudomonadati</taxon>
        <taxon>Myxococcota</taxon>
        <taxon>Myxococcia</taxon>
        <taxon>Myxococcales</taxon>
        <taxon>Cystobacterineae</taxon>
        <taxon>Archangiaceae</taxon>
        <taxon>Melittangium</taxon>
    </lineage>
</organism>
<proteinExistence type="predicted"/>
<dbReference type="InterPro" id="IPR011057">
    <property type="entry name" value="Mss4-like_sf"/>
</dbReference>
<dbReference type="EMBL" id="CP022163">
    <property type="protein sequence ID" value="ATB32639.1"/>
    <property type="molecule type" value="Genomic_DNA"/>
</dbReference>
<accession>A0A250ILM5</accession>
<evidence type="ECO:0000313" key="1">
    <source>
        <dbReference type="EMBL" id="ATB32639.1"/>
    </source>
</evidence>
<dbReference type="Gene3D" id="3.90.1590.10">
    <property type="entry name" value="glutathione-dependent formaldehyde- activating enzyme (gfa)"/>
    <property type="match status" value="1"/>
</dbReference>
<dbReference type="Proteomes" id="UP000217289">
    <property type="component" value="Chromosome"/>
</dbReference>
<dbReference type="AlphaFoldDB" id="A0A250ILM5"/>
<dbReference type="SUPFAM" id="SSF51316">
    <property type="entry name" value="Mss4-like"/>
    <property type="match status" value="1"/>
</dbReference>
<name>A0A250ILM5_9BACT</name>
<dbReference type="RefSeq" id="WP_245918981.1">
    <property type="nucleotide sequence ID" value="NZ_CP022163.1"/>
</dbReference>
<gene>
    <name evidence="1" type="ORF">MEBOL_006127</name>
</gene>
<dbReference type="KEGG" id="mbd:MEBOL_006127"/>
<keyword evidence="2" id="KW-1185">Reference proteome</keyword>
<evidence type="ECO:0008006" key="3">
    <source>
        <dbReference type="Google" id="ProtNLM"/>
    </source>
</evidence>
<protein>
    <recommendedName>
        <fullName evidence="3">CENP-V/GFA domain-containing protein</fullName>
    </recommendedName>
</protein>
<reference evidence="1 2" key="1">
    <citation type="submission" date="2017-06" db="EMBL/GenBank/DDBJ databases">
        <authorList>
            <person name="Kim H.J."/>
            <person name="Triplett B.A."/>
        </authorList>
    </citation>
    <scope>NUCLEOTIDE SEQUENCE [LARGE SCALE GENOMIC DNA]</scope>
    <source>
        <strain evidence="1 2">DSM 14713</strain>
    </source>
</reference>
<sequence length="183" mass="19745">MSVDSGRSHLVACACGQVVFEAAGVPILTTVCDCASCREAGRRIEALPGAAPVLDADGGTSFVLHRKDRVRCTRGGAQLKEYRLKPDSPTRRVVATCCHSAMFLEFNKGHWLSLYRNRIPGAPPVEMRVMTGDRPDGAPLDGNVPAYATHSVAFMWRLFAAWFAMGLRTPRGIDGTKIEGGSP</sequence>